<evidence type="ECO:0000313" key="2">
    <source>
        <dbReference type="Proteomes" id="UP001162501"/>
    </source>
</evidence>
<name>A0AC59Z1D5_RANTA</name>
<dbReference type="Proteomes" id="UP001162501">
    <property type="component" value="Chromosome 22"/>
</dbReference>
<reference evidence="1" key="1">
    <citation type="submission" date="2023-05" db="EMBL/GenBank/DDBJ databases">
        <authorList>
            <consortium name="ELIXIR-Norway"/>
        </authorList>
    </citation>
    <scope>NUCLEOTIDE SEQUENCE</scope>
</reference>
<dbReference type="EMBL" id="OX596106">
    <property type="protein sequence ID" value="CAN0152597.1"/>
    <property type="molecule type" value="Genomic_DNA"/>
</dbReference>
<feature type="non-terminal residue" evidence="1">
    <location>
        <position position="70"/>
    </location>
</feature>
<accession>A0AC59Z1D5</accession>
<organism evidence="1 2">
    <name type="scientific">Rangifer tarandus platyrhynchus</name>
    <name type="common">Svalbard reindeer</name>
    <dbReference type="NCBI Taxonomy" id="3082113"/>
    <lineage>
        <taxon>Eukaryota</taxon>
        <taxon>Metazoa</taxon>
        <taxon>Chordata</taxon>
        <taxon>Craniata</taxon>
        <taxon>Vertebrata</taxon>
        <taxon>Euteleostomi</taxon>
        <taxon>Mammalia</taxon>
        <taxon>Eutheria</taxon>
        <taxon>Laurasiatheria</taxon>
        <taxon>Artiodactyla</taxon>
        <taxon>Ruminantia</taxon>
        <taxon>Pecora</taxon>
        <taxon>Cervidae</taxon>
        <taxon>Odocoileinae</taxon>
        <taxon>Rangifer</taxon>
    </lineage>
</organism>
<reference evidence="1" key="2">
    <citation type="submission" date="2025-03" db="EMBL/GenBank/DDBJ databases">
        <authorList>
            <consortium name="ELIXIR-Norway"/>
            <consortium name="Elixir Norway"/>
        </authorList>
    </citation>
    <scope>NUCLEOTIDE SEQUENCE</scope>
</reference>
<evidence type="ECO:0000313" key="1">
    <source>
        <dbReference type="EMBL" id="CAN0152597.1"/>
    </source>
</evidence>
<protein>
    <submittedName>
        <fullName evidence="1">Uncharacterized protein</fullName>
    </submittedName>
</protein>
<gene>
    <name evidence="1" type="ORF">MRATA1EN22A_LOCUS12823</name>
</gene>
<proteinExistence type="predicted"/>
<sequence length="70" mass="7748">MRSPVWGKSPTEQRQPWGTLTQHLGTRWEWTRRVQAGTGRGSWQGPSGLASRCVPVPLVCSWSSSTVTVP</sequence>